<keyword evidence="2" id="KW-0812">Transmembrane</keyword>
<feature type="compositionally biased region" description="Basic residues" evidence="1">
    <location>
        <begin position="131"/>
        <end position="142"/>
    </location>
</feature>
<organism evidence="3 6">
    <name type="scientific">Photorhabdus heterorhabditis</name>
    <dbReference type="NCBI Taxonomy" id="880156"/>
    <lineage>
        <taxon>Bacteria</taxon>
        <taxon>Pseudomonadati</taxon>
        <taxon>Pseudomonadota</taxon>
        <taxon>Gammaproteobacteria</taxon>
        <taxon>Enterobacterales</taxon>
        <taxon>Morganellaceae</taxon>
        <taxon>Photorhabdus</taxon>
    </lineage>
</organism>
<evidence type="ECO:0000313" key="5">
    <source>
        <dbReference type="Proteomes" id="UP000037727"/>
    </source>
</evidence>
<reference evidence="4 5" key="1">
    <citation type="submission" date="2015-09" db="EMBL/GenBank/DDBJ databases">
        <title>Draft genome sequence and assembly of Photorhabdus sp. VMG, a bacterial symbiont associated with Heterorhabditis zealandica.</title>
        <authorList>
            <person name="Naidoo S."/>
            <person name="Featherston J."/>
            <person name="Mothupi B."/>
            <person name="Gray V.M."/>
        </authorList>
    </citation>
    <scope>NUCLEOTIDE SEQUENCE [LARGE SCALE GENOMIC DNA]</scope>
    <source>
        <strain evidence="4 5">VMG</strain>
    </source>
</reference>
<dbReference type="AlphaFoldDB" id="A0A5B0WVZ7"/>
<protein>
    <submittedName>
        <fullName evidence="3">Uncharacterized protein</fullName>
    </submittedName>
</protein>
<feature type="transmembrane region" description="Helical" evidence="2">
    <location>
        <begin position="20"/>
        <end position="41"/>
    </location>
</feature>
<proteinExistence type="predicted"/>
<feature type="transmembrane region" description="Helical" evidence="2">
    <location>
        <begin position="53"/>
        <end position="73"/>
    </location>
</feature>
<evidence type="ECO:0000313" key="3">
    <source>
        <dbReference type="EMBL" id="KAA1190677.1"/>
    </source>
</evidence>
<keyword evidence="5" id="KW-1185">Reference proteome</keyword>
<feature type="transmembrane region" description="Helical" evidence="2">
    <location>
        <begin position="79"/>
        <end position="99"/>
    </location>
</feature>
<dbReference type="Proteomes" id="UP000322184">
    <property type="component" value="Unassembled WGS sequence"/>
</dbReference>
<evidence type="ECO:0000313" key="6">
    <source>
        <dbReference type="Proteomes" id="UP000322184"/>
    </source>
</evidence>
<keyword evidence="2" id="KW-1133">Transmembrane helix</keyword>
<dbReference type="EMBL" id="LJCS01000008">
    <property type="protein sequence ID" value="KOY63114.1"/>
    <property type="molecule type" value="Genomic_DNA"/>
</dbReference>
<dbReference type="OrthoDB" id="6637662at2"/>
<keyword evidence="2" id="KW-0472">Membrane</keyword>
<name>A0A5B0WVZ7_9GAMM</name>
<dbReference type="RefSeq" id="WP_054476756.1">
    <property type="nucleotide sequence ID" value="NZ_CAWMRL010000008.1"/>
</dbReference>
<dbReference type="Proteomes" id="UP000037727">
    <property type="component" value="Unassembled WGS sequence"/>
</dbReference>
<dbReference type="EMBL" id="VTUW01000013">
    <property type="protein sequence ID" value="KAA1190677.1"/>
    <property type="molecule type" value="Genomic_DNA"/>
</dbReference>
<feature type="compositionally biased region" description="Basic and acidic residues" evidence="1">
    <location>
        <begin position="118"/>
        <end position="130"/>
    </location>
</feature>
<reference evidence="3 6" key="2">
    <citation type="submission" date="2019-09" db="EMBL/GenBank/DDBJ databases">
        <title>Whole genome sequence of Photorhabdus heterorhabditis strain ETL (Enterobacteriales: Enterobacteriaceae) a bacterial symbiont of Heterorhabditis zealandica strain ETL (Rhabditida: Heterorhabditidae).</title>
        <authorList>
            <person name="Lulamba T.E."/>
            <person name="Serepa-Dlamini M.H."/>
        </authorList>
    </citation>
    <scope>NUCLEOTIDE SEQUENCE [LARGE SCALE GENOMIC DNA]</scope>
    <source>
        <strain evidence="3 6">ETL</strain>
    </source>
</reference>
<evidence type="ECO:0000256" key="1">
    <source>
        <dbReference type="SAM" id="MobiDB-lite"/>
    </source>
</evidence>
<feature type="region of interest" description="Disordered" evidence="1">
    <location>
        <begin position="118"/>
        <end position="142"/>
    </location>
</feature>
<evidence type="ECO:0000313" key="4">
    <source>
        <dbReference type="EMBL" id="KOY63114.1"/>
    </source>
</evidence>
<comment type="caution">
    <text evidence="3">The sequence shown here is derived from an EMBL/GenBank/DDBJ whole genome shotgun (WGS) entry which is preliminary data.</text>
</comment>
<gene>
    <name evidence="4" type="ORF">AM629_05155</name>
    <name evidence="3" type="ORF">F0L16_08970</name>
</gene>
<accession>A0A5B0WVZ7</accession>
<evidence type="ECO:0000256" key="2">
    <source>
        <dbReference type="SAM" id="Phobius"/>
    </source>
</evidence>
<sequence length="142" mass="16155">MFTIPFDLFGFVDAIRSNHGILITIAIFGPIGMILCLSPFIYTRGISQVIQTLAISLLTSVFINLLCVAVIYLTFTEDIIRLFWSLVVVQTACLSFWFINKKAVLKLAGQFGAIRQRHPETETETETEKKSKVKKKKKKRKK</sequence>